<dbReference type="GO" id="GO:0005886">
    <property type="term" value="C:plasma membrane"/>
    <property type="evidence" value="ECO:0007669"/>
    <property type="project" value="UniProtKB-SubCell"/>
</dbReference>
<feature type="transmembrane region" description="Helical" evidence="7">
    <location>
        <begin position="295"/>
        <end position="317"/>
    </location>
</feature>
<proteinExistence type="inferred from homology"/>
<keyword evidence="5 7" id="KW-1133">Transmembrane helix</keyword>
<dbReference type="PANTHER" id="PTHR40074">
    <property type="entry name" value="O-ACETYLTRANSFERASE WECH"/>
    <property type="match status" value="1"/>
</dbReference>
<name>A0A556MLG3_9SPHI</name>
<accession>A0A556MLG3</accession>
<evidence type="ECO:0000256" key="2">
    <source>
        <dbReference type="ARBA" id="ARBA00007400"/>
    </source>
</evidence>
<evidence type="ECO:0000256" key="1">
    <source>
        <dbReference type="ARBA" id="ARBA00004651"/>
    </source>
</evidence>
<protein>
    <submittedName>
        <fullName evidence="9">Acyltransferase</fullName>
    </submittedName>
</protein>
<keyword evidence="6 7" id="KW-0472">Membrane</keyword>
<evidence type="ECO:0000256" key="3">
    <source>
        <dbReference type="ARBA" id="ARBA00022475"/>
    </source>
</evidence>
<feature type="transmembrane region" description="Helical" evidence="7">
    <location>
        <begin position="141"/>
        <end position="158"/>
    </location>
</feature>
<dbReference type="EMBL" id="VLPK01000002">
    <property type="protein sequence ID" value="TSJ40767.1"/>
    <property type="molecule type" value="Genomic_DNA"/>
</dbReference>
<keyword evidence="9" id="KW-0012">Acyltransferase</keyword>
<dbReference type="GO" id="GO:0009246">
    <property type="term" value="P:enterobacterial common antigen biosynthetic process"/>
    <property type="evidence" value="ECO:0007669"/>
    <property type="project" value="TreeGrafter"/>
</dbReference>
<reference evidence="9 10" key="1">
    <citation type="submission" date="2019-07" db="EMBL/GenBank/DDBJ databases">
        <authorList>
            <person name="Huq M.A."/>
        </authorList>
    </citation>
    <scope>NUCLEOTIDE SEQUENCE [LARGE SCALE GENOMIC DNA]</scope>
    <source>
        <strain evidence="9 10">MAH-19</strain>
    </source>
</reference>
<dbReference type="PANTHER" id="PTHR40074:SF2">
    <property type="entry name" value="O-ACETYLTRANSFERASE WECH"/>
    <property type="match status" value="1"/>
</dbReference>
<organism evidence="9 10">
    <name type="scientific">Mucilaginibacter corticis</name>
    <dbReference type="NCBI Taxonomy" id="2597670"/>
    <lineage>
        <taxon>Bacteria</taxon>
        <taxon>Pseudomonadati</taxon>
        <taxon>Bacteroidota</taxon>
        <taxon>Sphingobacteriia</taxon>
        <taxon>Sphingobacteriales</taxon>
        <taxon>Sphingobacteriaceae</taxon>
        <taxon>Mucilaginibacter</taxon>
    </lineage>
</organism>
<feature type="transmembrane region" description="Helical" evidence="7">
    <location>
        <begin position="94"/>
        <end position="111"/>
    </location>
</feature>
<dbReference type="GO" id="GO:0016413">
    <property type="term" value="F:O-acetyltransferase activity"/>
    <property type="evidence" value="ECO:0007669"/>
    <property type="project" value="TreeGrafter"/>
</dbReference>
<evidence type="ECO:0000256" key="6">
    <source>
        <dbReference type="ARBA" id="ARBA00023136"/>
    </source>
</evidence>
<evidence type="ECO:0000313" key="10">
    <source>
        <dbReference type="Proteomes" id="UP000318733"/>
    </source>
</evidence>
<comment type="subcellular location">
    <subcellularLocation>
        <location evidence="1">Cell membrane</location>
        <topology evidence="1">Multi-pass membrane protein</topology>
    </subcellularLocation>
</comment>
<keyword evidence="4 7" id="KW-0812">Transmembrane</keyword>
<keyword evidence="9" id="KW-0808">Transferase</keyword>
<dbReference type="Proteomes" id="UP000318733">
    <property type="component" value="Unassembled WGS sequence"/>
</dbReference>
<keyword evidence="3" id="KW-1003">Cell membrane</keyword>
<evidence type="ECO:0000313" key="9">
    <source>
        <dbReference type="EMBL" id="TSJ40767.1"/>
    </source>
</evidence>
<dbReference type="AlphaFoldDB" id="A0A556MLG3"/>
<dbReference type="Pfam" id="PF01757">
    <property type="entry name" value="Acyl_transf_3"/>
    <property type="match status" value="1"/>
</dbReference>
<feature type="transmembrane region" description="Helical" evidence="7">
    <location>
        <begin position="222"/>
        <end position="243"/>
    </location>
</feature>
<dbReference type="InterPro" id="IPR002656">
    <property type="entry name" value="Acyl_transf_3_dom"/>
</dbReference>
<feature type="domain" description="Acyltransferase 3" evidence="8">
    <location>
        <begin position="16"/>
        <end position="343"/>
    </location>
</feature>
<comment type="caution">
    <text evidence="9">The sequence shown here is derived from an EMBL/GenBank/DDBJ whole genome shotgun (WGS) entry which is preliminary data.</text>
</comment>
<feature type="transmembrane region" description="Helical" evidence="7">
    <location>
        <begin position="323"/>
        <end position="347"/>
    </location>
</feature>
<comment type="similarity">
    <text evidence="2">Belongs to the acyltransferase 3 family.</text>
</comment>
<evidence type="ECO:0000256" key="7">
    <source>
        <dbReference type="SAM" id="Phobius"/>
    </source>
</evidence>
<keyword evidence="10" id="KW-1185">Reference proteome</keyword>
<feature type="transmembrane region" description="Helical" evidence="7">
    <location>
        <begin position="56"/>
        <end position="74"/>
    </location>
</feature>
<gene>
    <name evidence="9" type="ORF">FO440_13575</name>
</gene>
<feature type="transmembrane region" description="Helical" evidence="7">
    <location>
        <begin position="165"/>
        <end position="185"/>
    </location>
</feature>
<evidence type="ECO:0000259" key="8">
    <source>
        <dbReference type="Pfam" id="PF01757"/>
    </source>
</evidence>
<sequence length="388" mass="45141">MDLLNSKFVYSERRLNWIDYDKGISIILVGYAHCFFTLKGYGPNIEAYPIINDLDVFLYGFRMPLFFIISGMFLAKSLQKKSLSGYISARADTILYPLFIWGIFEISLKIINARFNPSIAHEGASSMDYLYLIINPRVTGHFWYLNTLFCIGVIYAILKSILKWSANFQIVLGLALYAFSSYIHINKLNYGVITDICEYYFFFALGDLISDIVPSGKNIKRSTLWLMFVPLVIAFFVVQYFCWDINIRKSLDGISYVEHRLPHLYLAQVLVGCAFSVILSFLLQEYKAFKFLRIIGYHSLYVYAMQIIAMTFARIIFYKICKISYVPVLFVLVWASGVILPIVFYNFCLRFNLWRLFTFKKPVRQVEYLQNNNIFSFKTSDNLSSADK</sequence>
<dbReference type="RefSeq" id="WP_144248805.1">
    <property type="nucleotide sequence ID" value="NZ_VLPK01000002.1"/>
</dbReference>
<dbReference type="OrthoDB" id="9809782at2"/>
<feature type="transmembrane region" description="Helical" evidence="7">
    <location>
        <begin position="263"/>
        <end position="283"/>
    </location>
</feature>
<evidence type="ECO:0000256" key="5">
    <source>
        <dbReference type="ARBA" id="ARBA00022989"/>
    </source>
</evidence>
<evidence type="ECO:0000256" key="4">
    <source>
        <dbReference type="ARBA" id="ARBA00022692"/>
    </source>
</evidence>